<accession>A0A1S0U9G0</accession>
<sequence>MFGKKLSLCTRQQLAQQLPDIRKQSAGKHDMMASSTRNYDAVAHHEANKTIKLKIKRVKTSDPIVSDTCIPPQQLLEEDLFTTKIKMNAKRQLHIFVENSKDN</sequence>
<dbReference type="GeneID" id="9939474"/>
<dbReference type="CTD" id="9939474"/>
<dbReference type="InParanoid" id="A0A1S0U9G0"/>
<dbReference type="EMBL" id="JH712093">
    <property type="protein sequence ID" value="EFO26399.1"/>
    <property type="molecule type" value="Genomic_DNA"/>
</dbReference>
<dbReference type="AlphaFoldDB" id="A0A1S0U9G0"/>
<evidence type="ECO:0000313" key="1">
    <source>
        <dbReference type="EMBL" id="EFO26399.1"/>
    </source>
</evidence>
<name>A0A1S0U9G0_LOALO</name>
<organism evidence="1">
    <name type="scientific">Loa loa</name>
    <name type="common">Eye worm</name>
    <name type="synonym">Filaria loa</name>
    <dbReference type="NCBI Taxonomy" id="7209"/>
    <lineage>
        <taxon>Eukaryota</taxon>
        <taxon>Metazoa</taxon>
        <taxon>Ecdysozoa</taxon>
        <taxon>Nematoda</taxon>
        <taxon>Chromadorea</taxon>
        <taxon>Rhabditida</taxon>
        <taxon>Spirurina</taxon>
        <taxon>Spiruromorpha</taxon>
        <taxon>Filarioidea</taxon>
        <taxon>Onchocercidae</taxon>
        <taxon>Loa</taxon>
    </lineage>
</organism>
<dbReference type="RefSeq" id="XP_003137677.1">
    <property type="nucleotide sequence ID" value="XM_003137629.1"/>
</dbReference>
<protein>
    <submittedName>
        <fullName evidence="1">Uncharacterized protein</fullName>
    </submittedName>
</protein>
<gene>
    <name evidence="1" type="ORF">LOAG_02091</name>
</gene>
<reference evidence="1" key="1">
    <citation type="submission" date="2012-04" db="EMBL/GenBank/DDBJ databases">
        <title>The Genome Sequence of Loa loa.</title>
        <authorList>
            <consortium name="The Broad Institute Genome Sequencing Platform"/>
            <consortium name="Broad Institute Genome Sequencing Center for Infectious Disease"/>
            <person name="Nutman T.B."/>
            <person name="Fink D.L."/>
            <person name="Russ C."/>
            <person name="Young S."/>
            <person name="Zeng Q."/>
            <person name="Gargeya S."/>
            <person name="Alvarado L."/>
            <person name="Berlin A."/>
            <person name="Chapman S.B."/>
            <person name="Chen Z."/>
            <person name="Freedman E."/>
            <person name="Gellesch M."/>
            <person name="Goldberg J."/>
            <person name="Griggs A."/>
            <person name="Gujja S."/>
            <person name="Heilman E.R."/>
            <person name="Heiman D."/>
            <person name="Howarth C."/>
            <person name="Mehta T."/>
            <person name="Neiman D."/>
            <person name="Pearson M."/>
            <person name="Roberts A."/>
            <person name="Saif S."/>
            <person name="Shea T."/>
            <person name="Shenoy N."/>
            <person name="Sisk P."/>
            <person name="Stolte C."/>
            <person name="Sykes S."/>
            <person name="White J."/>
            <person name="Yandava C."/>
            <person name="Haas B."/>
            <person name="Henn M.R."/>
            <person name="Nusbaum C."/>
            <person name="Birren B."/>
        </authorList>
    </citation>
    <scope>NUCLEOTIDE SEQUENCE [LARGE SCALE GENOMIC DNA]</scope>
</reference>
<dbReference type="KEGG" id="loa:LOAG_02091"/>
<proteinExistence type="predicted"/>